<comment type="catalytic activity">
    <reaction evidence="8">
        <text>adenosine + phosphate = alpha-D-ribose 1-phosphate + adenine</text>
        <dbReference type="Rhea" id="RHEA:27642"/>
        <dbReference type="ChEBI" id="CHEBI:16335"/>
        <dbReference type="ChEBI" id="CHEBI:16708"/>
        <dbReference type="ChEBI" id="CHEBI:43474"/>
        <dbReference type="ChEBI" id="CHEBI:57720"/>
        <dbReference type="EC" id="2.4.2.1"/>
    </reaction>
    <physiologicalReaction direction="left-to-right" evidence="8">
        <dbReference type="Rhea" id="RHEA:27643"/>
    </physiologicalReaction>
</comment>
<dbReference type="InterPro" id="IPR003730">
    <property type="entry name" value="Cu_polyphenol_OxRdtase"/>
</dbReference>
<evidence type="ECO:0000313" key="12">
    <source>
        <dbReference type="Proteomes" id="UP000678545"/>
    </source>
</evidence>
<comment type="similarity">
    <text evidence="2 10">Belongs to the purine nucleoside phosphorylase YfiH/LACC1 family.</text>
</comment>
<dbReference type="RefSeq" id="WP_212673809.1">
    <property type="nucleotide sequence ID" value="NZ_JAGSPJ010000001.1"/>
</dbReference>
<dbReference type="PANTHER" id="PTHR30616:SF2">
    <property type="entry name" value="PURINE NUCLEOSIDE PHOSPHORYLASE LACC1"/>
    <property type="match status" value="1"/>
</dbReference>
<dbReference type="GO" id="GO:0017061">
    <property type="term" value="F:S-methyl-5-thioadenosine phosphorylase activity"/>
    <property type="evidence" value="ECO:0007669"/>
    <property type="project" value="UniProtKB-EC"/>
</dbReference>
<evidence type="ECO:0000313" key="11">
    <source>
        <dbReference type="EMBL" id="MBR7798652.1"/>
    </source>
</evidence>
<dbReference type="CDD" id="cd16833">
    <property type="entry name" value="YfiH"/>
    <property type="match status" value="1"/>
</dbReference>
<evidence type="ECO:0000256" key="5">
    <source>
        <dbReference type="ARBA" id="ARBA00022801"/>
    </source>
</evidence>
<keyword evidence="4" id="KW-0479">Metal-binding</keyword>
<dbReference type="Pfam" id="PF02578">
    <property type="entry name" value="Cu-oxidase_4"/>
    <property type="match status" value="1"/>
</dbReference>
<dbReference type="Gene3D" id="3.60.140.10">
    <property type="entry name" value="CNF1/YfiH-like putative cysteine hydrolases"/>
    <property type="match status" value="1"/>
</dbReference>
<comment type="catalytic activity">
    <reaction evidence="9">
        <text>S-methyl-5'-thioadenosine + phosphate = 5-(methylsulfanyl)-alpha-D-ribose 1-phosphate + adenine</text>
        <dbReference type="Rhea" id="RHEA:11852"/>
        <dbReference type="ChEBI" id="CHEBI:16708"/>
        <dbReference type="ChEBI" id="CHEBI:17509"/>
        <dbReference type="ChEBI" id="CHEBI:43474"/>
        <dbReference type="ChEBI" id="CHEBI:58533"/>
        <dbReference type="EC" id="2.4.2.28"/>
    </reaction>
    <physiologicalReaction direction="left-to-right" evidence="9">
        <dbReference type="Rhea" id="RHEA:11853"/>
    </physiologicalReaction>
</comment>
<keyword evidence="6" id="KW-0862">Zinc</keyword>
<keyword evidence="5" id="KW-0378">Hydrolase</keyword>
<proteinExistence type="inferred from homology"/>
<dbReference type="SUPFAM" id="SSF64438">
    <property type="entry name" value="CNF1/YfiH-like putative cysteine hydrolases"/>
    <property type="match status" value="1"/>
</dbReference>
<dbReference type="GO" id="GO:0005507">
    <property type="term" value="F:copper ion binding"/>
    <property type="evidence" value="ECO:0007669"/>
    <property type="project" value="TreeGrafter"/>
</dbReference>
<dbReference type="InterPro" id="IPR011324">
    <property type="entry name" value="Cytotoxic_necrot_fac-like_cat"/>
</dbReference>
<sequence length="261" mass="28012">MSLICDDETGLTLIRPDWPDCPSNVMAYSSTRIGGVSHGPYGDIDGDNGLNLGDHVGDQPNAVQTNRQCIGDFMPAPVTFLSQKHGIICVNGEHVPPNDVPAADAIYTTKAGLTCAVLTADCLPILLASLDGFAVGAVHAGWRGLLNGVVESAVESMRHAGASAVTAWLGPAIGPQAFEVGEDVFHAFVSKSSRFRPCFVDTPKQGKWLADLYGLARIVLQQQGIKSIAGGEFCTFTQKELFYSFRREQITGRMASWIWIT</sequence>
<evidence type="ECO:0000256" key="8">
    <source>
        <dbReference type="ARBA" id="ARBA00048968"/>
    </source>
</evidence>
<accession>A0A941DZT8</accession>
<keyword evidence="3" id="KW-0808">Transferase</keyword>
<comment type="caution">
    <text evidence="11">The sequence shown here is derived from an EMBL/GenBank/DDBJ whole genome shotgun (WGS) entry which is preliminary data.</text>
</comment>
<evidence type="ECO:0000256" key="6">
    <source>
        <dbReference type="ARBA" id="ARBA00022833"/>
    </source>
</evidence>
<dbReference type="NCBIfam" id="TIGR00726">
    <property type="entry name" value="peptidoglycan editing factor PgeF"/>
    <property type="match status" value="1"/>
</dbReference>
<comment type="catalytic activity">
    <reaction evidence="1">
        <text>inosine + phosphate = alpha-D-ribose 1-phosphate + hypoxanthine</text>
        <dbReference type="Rhea" id="RHEA:27646"/>
        <dbReference type="ChEBI" id="CHEBI:17368"/>
        <dbReference type="ChEBI" id="CHEBI:17596"/>
        <dbReference type="ChEBI" id="CHEBI:43474"/>
        <dbReference type="ChEBI" id="CHEBI:57720"/>
        <dbReference type="EC" id="2.4.2.1"/>
    </reaction>
    <physiologicalReaction direction="left-to-right" evidence="1">
        <dbReference type="Rhea" id="RHEA:27647"/>
    </physiologicalReaction>
</comment>
<evidence type="ECO:0000256" key="9">
    <source>
        <dbReference type="ARBA" id="ARBA00049893"/>
    </source>
</evidence>
<evidence type="ECO:0000256" key="3">
    <source>
        <dbReference type="ARBA" id="ARBA00022679"/>
    </source>
</evidence>
<dbReference type="PANTHER" id="PTHR30616">
    <property type="entry name" value="UNCHARACTERIZED PROTEIN YFIH"/>
    <property type="match status" value="1"/>
</dbReference>
<dbReference type="InterPro" id="IPR038371">
    <property type="entry name" value="Cu_polyphenol_OxRdtase_sf"/>
</dbReference>
<comment type="catalytic activity">
    <reaction evidence="7">
        <text>adenosine + H2O + H(+) = inosine + NH4(+)</text>
        <dbReference type="Rhea" id="RHEA:24408"/>
        <dbReference type="ChEBI" id="CHEBI:15377"/>
        <dbReference type="ChEBI" id="CHEBI:15378"/>
        <dbReference type="ChEBI" id="CHEBI:16335"/>
        <dbReference type="ChEBI" id="CHEBI:17596"/>
        <dbReference type="ChEBI" id="CHEBI:28938"/>
        <dbReference type="EC" id="3.5.4.4"/>
    </reaction>
    <physiologicalReaction direction="left-to-right" evidence="7">
        <dbReference type="Rhea" id="RHEA:24409"/>
    </physiologicalReaction>
</comment>
<gene>
    <name evidence="11" type="primary">pgeF</name>
    <name evidence="11" type="ORF">KDM90_01325</name>
</gene>
<dbReference type="GO" id="GO:0016787">
    <property type="term" value="F:hydrolase activity"/>
    <property type="evidence" value="ECO:0007669"/>
    <property type="project" value="UniProtKB-KW"/>
</dbReference>
<evidence type="ECO:0000256" key="7">
    <source>
        <dbReference type="ARBA" id="ARBA00047989"/>
    </source>
</evidence>
<evidence type="ECO:0000256" key="1">
    <source>
        <dbReference type="ARBA" id="ARBA00000553"/>
    </source>
</evidence>
<keyword evidence="12" id="KW-1185">Reference proteome</keyword>
<organism evidence="11 12">
    <name type="scientific">Undibacterium fentianense</name>
    <dbReference type="NCBI Taxonomy" id="2828728"/>
    <lineage>
        <taxon>Bacteria</taxon>
        <taxon>Pseudomonadati</taxon>
        <taxon>Pseudomonadota</taxon>
        <taxon>Betaproteobacteria</taxon>
        <taxon>Burkholderiales</taxon>
        <taxon>Oxalobacteraceae</taxon>
        <taxon>Undibacterium</taxon>
    </lineage>
</organism>
<protein>
    <recommendedName>
        <fullName evidence="10">Purine nucleoside phosphorylase</fullName>
    </recommendedName>
</protein>
<reference evidence="11" key="1">
    <citation type="submission" date="2021-04" db="EMBL/GenBank/DDBJ databases">
        <title>novel species isolated from subtropical streams in China.</title>
        <authorList>
            <person name="Lu H."/>
        </authorList>
    </citation>
    <scope>NUCLEOTIDE SEQUENCE</scope>
    <source>
        <strain evidence="11">FT137W</strain>
    </source>
</reference>
<dbReference type="EMBL" id="JAGSPJ010000001">
    <property type="protein sequence ID" value="MBR7798652.1"/>
    <property type="molecule type" value="Genomic_DNA"/>
</dbReference>
<evidence type="ECO:0000256" key="10">
    <source>
        <dbReference type="RuleBase" id="RU361274"/>
    </source>
</evidence>
<evidence type="ECO:0000256" key="4">
    <source>
        <dbReference type="ARBA" id="ARBA00022723"/>
    </source>
</evidence>
<dbReference type="AlphaFoldDB" id="A0A941DZT8"/>
<name>A0A941DZT8_9BURK</name>
<evidence type="ECO:0000256" key="2">
    <source>
        <dbReference type="ARBA" id="ARBA00007353"/>
    </source>
</evidence>
<dbReference type="Proteomes" id="UP000678545">
    <property type="component" value="Unassembled WGS sequence"/>
</dbReference>